<dbReference type="EMBL" id="KN831975">
    <property type="protein sequence ID" value="KIO03723.1"/>
    <property type="molecule type" value="Genomic_DNA"/>
</dbReference>
<dbReference type="InterPro" id="IPR002403">
    <property type="entry name" value="Cyt_P450_E_grp-IV"/>
</dbReference>
<dbReference type="PANTHER" id="PTHR24304">
    <property type="entry name" value="CYTOCHROME P450 FAMILY 7"/>
    <property type="match status" value="1"/>
</dbReference>
<dbReference type="InterPro" id="IPR001128">
    <property type="entry name" value="Cyt_P450"/>
</dbReference>
<proteinExistence type="inferred from homology"/>
<dbReference type="InParanoid" id="A0A0C3J3R7"/>
<keyword evidence="8" id="KW-0732">Signal</keyword>
<name>A0A0C3J3R7_PISTI</name>
<protein>
    <recommendedName>
        <fullName evidence="11">Cytochrome P450</fullName>
    </recommendedName>
</protein>
<dbReference type="STRING" id="870435.A0A0C3J3R7"/>
<evidence type="ECO:0000256" key="2">
    <source>
        <dbReference type="ARBA" id="ARBA00010617"/>
    </source>
</evidence>
<keyword evidence="10" id="KW-1185">Reference proteome</keyword>
<sequence>MAFSDMLVVLASAFIALVFVSSHFRRPRAGEYPPVVPSFLPYIGTGIQYVRNPSEFLGSCLNEYGPVFKMLIGGRQLTVISSPDGIAAILRDQHNIFKSDSIQIELTQAIAGLQENLPRLQEILHHQLAPIVGRTFAKTSIRKFTTVYVERLLQEMSMFVARSEKGTKAVSLMEIGGRCRLAALCHTLFGASFTDDIYDDMNCLDESIYSRLHMVPFNWRRSAEARKRLIIRFSTYIAQAEEGIALGDLMTSTVDIFRANKLGPGEKAGVLLVFLWGMYANTTHMTFWALTEILADKKLAAQLRAEIDDVLHTHGDIGRGDAPCVTDLPALLRADAHALDGPGLSLLDSVIQETIRLRVIATPSRLVSCDTELVVDAGAGRRVMVRKGEYVMAHLMGTHWDARWYEQPDRFVPDRFVAGRYASGVETVDGDNSTRQKRTKLPFFGWGGGRDICKGRHLAAYEMKLLIALCVHHLHISHADSDKHEFGPSLTDPLPPRAKKQSVGVQQAEHDVMVRLNLVGGGS</sequence>
<dbReference type="GO" id="GO:0016705">
    <property type="term" value="F:oxidoreductase activity, acting on paired donors, with incorporation or reduction of molecular oxygen"/>
    <property type="evidence" value="ECO:0007669"/>
    <property type="project" value="InterPro"/>
</dbReference>
<gene>
    <name evidence="9" type="ORF">M404DRAFT_1001226</name>
</gene>
<evidence type="ECO:0000256" key="7">
    <source>
        <dbReference type="SAM" id="MobiDB-lite"/>
    </source>
</evidence>
<dbReference type="Pfam" id="PF00067">
    <property type="entry name" value="p450"/>
    <property type="match status" value="1"/>
</dbReference>
<dbReference type="GO" id="GO:0008395">
    <property type="term" value="F:steroid hydroxylase activity"/>
    <property type="evidence" value="ECO:0007669"/>
    <property type="project" value="TreeGrafter"/>
</dbReference>
<evidence type="ECO:0000256" key="5">
    <source>
        <dbReference type="ARBA" id="ARBA00023004"/>
    </source>
</evidence>
<feature type="region of interest" description="Disordered" evidence="7">
    <location>
        <begin position="485"/>
        <end position="506"/>
    </location>
</feature>
<reference evidence="9 10" key="1">
    <citation type="submission" date="2014-04" db="EMBL/GenBank/DDBJ databases">
        <authorList>
            <consortium name="DOE Joint Genome Institute"/>
            <person name="Kuo A."/>
            <person name="Kohler A."/>
            <person name="Costa M.D."/>
            <person name="Nagy L.G."/>
            <person name="Floudas D."/>
            <person name="Copeland A."/>
            <person name="Barry K.W."/>
            <person name="Cichocki N."/>
            <person name="Veneault-Fourrey C."/>
            <person name="LaButti K."/>
            <person name="Lindquist E.A."/>
            <person name="Lipzen A."/>
            <person name="Lundell T."/>
            <person name="Morin E."/>
            <person name="Murat C."/>
            <person name="Sun H."/>
            <person name="Tunlid A."/>
            <person name="Henrissat B."/>
            <person name="Grigoriev I.V."/>
            <person name="Hibbett D.S."/>
            <person name="Martin F."/>
            <person name="Nordberg H.P."/>
            <person name="Cantor M.N."/>
            <person name="Hua S.X."/>
        </authorList>
    </citation>
    <scope>NUCLEOTIDE SEQUENCE [LARGE SCALE GENOMIC DNA]</scope>
    <source>
        <strain evidence="9 10">Marx 270</strain>
    </source>
</reference>
<evidence type="ECO:0000256" key="4">
    <source>
        <dbReference type="ARBA" id="ARBA00022723"/>
    </source>
</evidence>
<dbReference type="SUPFAM" id="SSF48264">
    <property type="entry name" value="Cytochrome P450"/>
    <property type="match status" value="1"/>
</dbReference>
<feature type="binding site" description="axial binding residue" evidence="6">
    <location>
        <position position="453"/>
    </location>
    <ligand>
        <name>heme</name>
        <dbReference type="ChEBI" id="CHEBI:30413"/>
    </ligand>
    <ligandPart>
        <name>Fe</name>
        <dbReference type="ChEBI" id="CHEBI:18248"/>
    </ligandPart>
</feature>
<dbReference type="PANTHER" id="PTHR24304:SF2">
    <property type="entry name" value="24-HYDROXYCHOLESTEROL 7-ALPHA-HYDROXYLASE"/>
    <property type="match status" value="1"/>
</dbReference>
<comment type="cofactor">
    <cofactor evidence="1 6">
        <name>heme</name>
        <dbReference type="ChEBI" id="CHEBI:30413"/>
    </cofactor>
</comment>
<evidence type="ECO:0000256" key="3">
    <source>
        <dbReference type="ARBA" id="ARBA00022617"/>
    </source>
</evidence>
<dbReference type="HOGENOM" id="CLU_018012_5_2_1"/>
<dbReference type="Gene3D" id="1.10.630.10">
    <property type="entry name" value="Cytochrome P450"/>
    <property type="match status" value="1"/>
</dbReference>
<evidence type="ECO:0000256" key="6">
    <source>
        <dbReference type="PIRSR" id="PIRSR602403-1"/>
    </source>
</evidence>
<dbReference type="Proteomes" id="UP000054217">
    <property type="component" value="Unassembled WGS sequence"/>
</dbReference>
<feature type="chain" id="PRO_5002166195" description="Cytochrome P450" evidence="8">
    <location>
        <begin position="23"/>
        <end position="523"/>
    </location>
</feature>
<keyword evidence="5 6" id="KW-0408">Iron</keyword>
<dbReference type="InterPro" id="IPR036396">
    <property type="entry name" value="Cyt_P450_sf"/>
</dbReference>
<comment type="similarity">
    <text evidence="2">Belongs to the cytochrome P450 family.</text>
</comment>
<dbReference type="GO" id="GO:0005506">
    <property type="term" value="F:iron ion binding"/>
    <property type="evidence" value="ECO:0007669"/>
    <property type="project" value="InterPro"/>
</dbReference>
<accession>A0A0C3J3R7</accession>
<evidence type="ECO:0008006" key="11">
    <source>
        <dbReference type="Google" id="ProtNLM"/>
    </source>
</evidence>
<dbReference type="AlphaFoldDB" id="A0A0C3J3R7"/>
<dbReference type="PRINTS" id="PR00465">
    <property type="entry name" value="EP450IV"/>
</dbReference>
<evidence type="ECO:0000256" key="1">
    <source>
        <dbReference type="ARBA" id="ARBA00001971"/>
    </source>
</evidence>
<keyword evidence="3 6" id="KW-0349">Heme</keyword>
<evidence type="ECO:0000256" key="8">
    <source>
        <dbReference type="SAM" id="SignalP"/>
    </source>
</evidence>
<reference evidence="10" key="2">
    <citation type="submission" date="2015-01" db="EMBL/GenBank/DDBJ databases">
        <title>Evolutionary Origins and Diversification of the Mycorrhizal Mutualists.</title>
        <authorList>
            <consortium name="DOE Joint Genome Institute"/>
            <consortium name="Mycorrhizal Genomics Consortium"/>
            <person name="Kohler A."/>
            <person name="Kuo A."/>
            <person name="Nagy L.G."/>
            <person name="Floudas D."/>
            <person name="Copeland A."/>
            <person name="Barry K.W."/>
            <person name="Cichocki N."/>
            <person name="Veneault-Fourrey C."/>
            <person name="LaButti K."/>
            <person name="Lindquist E.A."/>
            <person name="Lipzen A."/>
            <person name="Lundell T."/>
            <person name="Morin E."/>
            <person name="Murat C."/>
            <person name="Riley R."/>
            <person name="Ohm R."/>
            <person name="Sun H."/>
            <person name="Tunlid A."/>
            <person name="Henrissat B."/>
            <person name="Grigoriev I.V."/>
            <person name="Hibbett D.S."/>
            <person name="Martin F."/>
        </authorList>
    </citation>
    <scope>NUCLEOTIDE SEQUENCE [LARGE SCALE GENOMIC DNA]</scope>
    <source>
        <strain evidence="10">Marx 270</strain>
    </source>
</reference>
<evidence type="ECO:0000313" key="10">
    <source>
        <dbReference type="Proteomes" id="UP000054217"/>
    </source>
</evidence>
<evidence type="ECO:0000313" key="9">
    <source>
        <dbReference type="EMBL" id="KIO03723.1"/>
    </source>
</evidence>
<dbReference type="OrthoDB" id="3366823at2759"/>
<keyword evidence="4 6" id="KW-0479">Metal-binding</keyword>
<organism evidence="9 10">
    <name type="scientific">Pisolithus tinctorius Marx 270</name>
    <dbReference type="NCBI Taxonomy" id="870435"/>
    <lineage>
        <taxon>Eukaryota</taxon>
        <taxon>Fungi</taxon>
        <taxon>Dikarya</taxon>
        <taxon>Basidiomycota</taxon>
        <taxon>Agaricomycotina</taxon>
        <taxon>Agaricomycetes</taxon>
        <taxon>Agaricomycetidae</taxon>
        <taxon>Boletales</taxon>
        <taxon>Sclerodermatineae</taxon>
        <taxon>Pisolithaceae</taxon>
        <taxon>Pisolithus</taxon>
    </lineage>
</organism>
<feature type="signal peptide" evidence="8">
    <location>
        <begin position="1"/>
        <end position="22"/>
    </location>
</feature>
<dbReference type="GO" id="GO:0020037">
    <property type="term" value="F:heme binding"/>
    <property type="evidence" value="ECO:0007669"/>
    <property type="project" value="InterPro"/>
</dbReference>
<dbReference type="InterPro" id="IPR050529">
    <property type="entry name" value="CYP450_sterol_14alpha_dmase"/>
</dbReference>